<name>A0AAN7ZSY9_9PEZI</name>
<gene>
    <name evidence="2" type="ORF">LTR97_008408</name>
</gene>
<evidence type="ECO:0000313" key="3">
    <source>
        <dbReference type="Proteomes" id="UP001310594"/>
    </source>
</evidence>
<dbReference type="EMBL" id="JAVRQU010000013">
    <property type="protein sequence ID" value="KAK5695988.1"/>
    <property type="molecule type" value="Genomic_DNA"/>
</dbReference>
<feature type="compositionally biased region" description="Basic residues" evidence="1">
    <location>
        <begin position="15"/>
        <end position="26"/>
    </location>
</feature>
<dbReference type="Proteomes" id="UP001310594">
    <property type="component" value="Unassembled WGS sequence"/>
</dbReference>
<feature type="region of interest" description="Disordered" evidence="1">
    <location>
        <begin position="1"/>
        <end position="26"/>
    </location>
</feature>
<evidence type="ECO:0000256" key="1">
    <source>
        <dbReference type="SAM" id="MobiDB-lite"/>
    </source>
</evidence>
<protein>
    <submittedName>
        <fullName evidence="2">Uncharacterized protein</fullName>
    </submittedName>
</protein>
<sequence length="205" mass="23775">MAKRSQEEDAGVVHEKKKRKTPQRRVKTITASTGKCMLPTIAPELRNKIYELVLLHNGHIHVDKKLRVPALLQVCHQLRMDTLAMWYERNKFSFTIMHCDGGLFYRFEQLIWATSLVDNCAVDSFTTFKGKPNWDNLRDWCRTACTSGAWIPVEQSGRSKVQTVTTAALSIARDHYTAYIPWSECETTLEHFRFAVGRFDPRWLN</sequence>
<comment type="caution">
    <text evidence="2">The sequence shown here is derived from an EMBL/GenBank/DDBJ whole genome shotgun (WGS) entry which is preliminary data.</text>
</comment>
<organism evidence="2 3">
    <name type="scientific">Elasticomyces elasticus</name>
    <dbReference type="NCBI Taxonomy" id="574655"/>
    <lineage>
        <taxon>Eukaryota</taxon>
        <taxon>Fungi</taxon>
        <taxon>Dikarya</taxon>
        <taxon>Ascomycota</taxon>
        <taxon>Pezizomycotina</taxon>
        <taxon>Dothideomycetes</taxon>
        <taxon>Dothideomycetidae</taxon>
        <taxon>Mycosphaerellales</taxon>
        <taxon>Teratosphaeriaceae</taxon>
        <taxon>Elasticomyces</taxon>
    </lineage>
</organism>
<evidence type="ECO:0000313" key="2">
    <source>
        <dbReference type="EMBL" id="KAK5695988.1"/>
    </source>
</evidence>
<proteinExistence type="predicted"/>
<accession>A0AAN7ZSY9</accession>
<reference evidence="2" key="1">
    <citation type="submission" date="2023-08" db="EMBL/GenBank/DDBJ databases">
        <title>Black Yeasts Isolated from many extreme environments.</title>
        <authorList>
            <person name="Coleine C."/>
            <person name="Stajich J.E."/>
            <person name="Selbmann L."/>
        </authorList>
    </citation>
    <scope>NUCLEOTIDE SEQUENCE</scope>
    <source>
        <strain evidence="2">CCFEE 5810</strain>
    </source>
</reference>
<dbReference type="AlphaFoldDB" id="A0AAN7ZSY9"/>
<feature type="compositionally biased region" description="Basic and acidic residues" evidence="1">
    <location>
        <begin position="1"/>
        <end position="14"/>
    </location>
</feature>